<gene>
    <name evidence="6" type="ORF">DFP72DRAFT_1094311</name>
</gene>
<feature type="compositionally biased region" description="Basic and acidic residues" evidence="5">
    <location>
        <begin position="475"/>
        <end position="512"/>
    </location>
</feature>
<sequence length="534" mass="59189">MKTTATRAPRRTTLTRTRTTTATATLTRTSRRSLRSPRPRLARRFSCGTCPTSRRRRSCGHCSEPTAPCGTRGSRWMGPPAARGSEILRTETTGLSTAPKKNPFSLPSILTPDPSSSLARSLVLHGRTLDVVRAVTRETATKLREEGEKLREKQDKRNMYLLREGLIHPNSPAAASLSPAEIERRTASYNSRRTLLKSNPALFISRTRLSIRQVPLYVSERMLKRLAVHAVRSFNREVKAGEREGLSADEVVERTEDGLEEILNKGLKEAGEYVTAKDDGKKTAKGKGRDTGVKQTKIVRQNERIDPLTAKGRSKGYGFIEMNTHADALRVLRWSNNNPAVTPLFRAWYKEELSDYLKREKAKKGEEDGRDEARIKRIKEEVESGGSGIGGEGRGEKDRGTLIVEFSIENVMVVQRRAQAAAGGPKRDRESAKGGKEDVEEGRGAPSGVKRPNREREGGEREREGGPPSKRRKMDGKGGKEKGGKSGKGGKAEGVPKEESASKKKNDEEHKKPFNPVGAVIGRKRKEKKMGRKK</sequence>
<dbReference type="PANTHER" id="PTHR48039">
    <property type="entry name" value="RNA-BINDING MOTIF PROTEIN 14B"/>
    <property type="match status" value="1"/>
</dbReference>
<keyword evidence="4" id="KW-0539">Nucleus</keyword>
<feature type="compositionally biased region" description="Basic residues" evidence="5">
    <location>
        <begin position="522"/>
        <end position="534"/>
    </location>
</feature>
<protein>
    <recommendedName>
        <fullName evidence="8">RRM domain-containing protein</fullName>
    </recommendedName>
</protein>
<dbReference type="InterPro" id="IPR051945">
    <property type="entry name" value="RRM_MRD1_RNA_proc_ribogen"/>
</dbReference>
<dbReference type="InterPro" id="IPR012677">
    <property type="entry name" value="Nucleotide-bd_a/b_plait_sf"/>
</dbReference>
<keyword evidence="3" id="KW-0694">RNA-binding</keyword>
<accession>A0A8H6I8J8</accession>
<feature type="region of interest" description="Disordered" evidence="5">
    <location>
        <begin position="359"/>
        <end position="397"/>
    </location>
</feature>
<feature type="region of interest" description="Disordered" evidence="5">
    <location>
        <begin position="1"/>
        <end position="39"/>
    </location>
</feature>
<feature type="compositionally biased region" description="Basic residues" evidence="5">
    <location>
        <begin position="29"/>
        <end position="39"/>
    </location>
</feature>
<proteinExistence type="predicted"/>
<keyword evidence="7" id="KW-1185">Reference proteome</keyword>
<evidence type="ECO:0000256" key="4">
    <source>
        <dbReference type="ARBA" id="ARBA00023242"/>
    </source>
</evidence>
<organism evidence="6 7">
    <name type="scientific">Ephemerocybe angulata</name>
    <dbReference type="NCBI Taxonomy" id="980116"/>
    <lineage>
        <taxon>Eukaryota</taxon>
        <taxon>Fungi</taxon>
        <taxon>Dikarya</taxon>
        <taxon>Basidiomycota</taxon>
        <taxon>Agaricomycotina</taxon>
        <taxon>Agaricomycetes</taxon>
        <taxon>Agaricomycetidae</taxon>
        <taxon>Agaricales</taxon>
        <taxon>Agaricineae</taxon>
        <taxon>Psathyrellaceae</taxon>
        <taxon>Ephemerocybe</taxon>
    </lineage>
</organism>
<comment type="caution">
    <text evidence="6">The sequence shown here is derived from an EMBL/GenBank/DDBJ whole genome shotgun (WGS) entry which is preliminary data.</text>
</comment>
<dbReference type="AlphaFoldDB" id="A0A8H6I8J8"/>
<feature type="region of interest" description="Disordered" evidence="5">
    <location>
        <begin position="56"/>
        <end position="78"/>
    </location>
</feature>
<feature type="compositionally biased region" description="Basic and acidic residues" evidence="5">
    <location>
        <begin position="359"/>
        <end position="382"/>
    </location>
</feature>
<dbReference type="PANTHER" id="PTHR48039:SF5">
    <property type="entry name" value="RNA-BINDING PROTEIN 28"/>
    <property type="match status" value="1"/>
</dbReference>
<dbReference type="GO" id="GO:0005730">
    <property type="term" value="C:nucleolus"/>
    <property type="evidence" value="ECO:0007669"/>
    <property type="project" value="TreeGrafter"/>
</dbReference>
<keyword evidence="2" id="KW-0677">Repeat</keyword>
<dbReference type="Proteomes" id="UP000521943">
    <property type="component" value="Unassembled WGS sequence"/>
</dbReference>
<dbReference type="OrthoDB" id="267048at2759"/>
<evidence type="ECO:0000256" key="1">
    <source>
        <dbReference type="ARBA" id="ARBA00004123"/>
    </source>
</evidence>
<evidence type="ECO:0000256" key="3">
    <source>
        <dbReference type="ARBA" id="ARBA00022884"/>
    </source>
</evidence>
<name>A0A8H6I8J8_9AGAR</name>
<evidence type="ECO:0008006" key="8">
    <source>
        <dbReference type="Google" id="ProtNLM"/>
    </source>
</evidence>
<evidence type="ECO:0000256" key="2">
    <source>
        <dbReference type="ARBA" id="ARBA00022737"/>
    </source>
</evidence>
<evidence type="ECO:0000256" key="5">
    <source>
        <dbReference type="SAM" id="MobiDB-lite"/>
    </source>
</evidence>
<dbReference type="Gene3D" id="3.30.70.330">
    <property type="match status" value="1"/>
</dbReference>
<evidence type="ECO:0000313" key="7">
    <source>
        <dbReference type="Proteomes" id="UP000521943"/>
    </source>
</evidence>
<dbReference type="GO" id="GO:0003729">
    <property type="term" value="F:mRNA binding"/>
    <property type="evidence" value="ECO:0007669"/>
    <property type="project" value="TreeGrafter"/>
</dbReference>
<reference evidence="6 7" key="1">
    <citation type="submission" date="2020-07" db="EMBL/GenBank/DDBJ databases">
        <title>Comparative genomics of pyrophilous fungi reveals a link between fire events and developmental genes.</title>
        <authorList>
            <consortium name="DOE Joint Genome Institute"/>
            <person name="Steindorff A.S."/>
            <person name="Carver A."/>
            <person name="Calhoun S."/>
            <person name="Stillman K."/>
            <person name="Liu H."/>
            <person name="Lipzen A."/>
            <person name="Pangilinan J."/>
            <person name="Labutti K."/>
            <person name="Bruns T.D."/>
            <person name="Grigoriev I.V."/>
        </authorList>
    </citation>
    <scope>NUCLEOTIDE SEQUENCE [LARGE SCALE GENOMIC DNA]</scope>
    <source>
        <strain evidence="6 7">CBS 144469</strain>
    </source>
</reference>
<feature type="compositionally biased region" description="Basic and acidic residues" evidence="5">
    <location>
        <begin position="452"/>
        <end position="465"/>
    </location>
</feature>
<comment type="subcellular location">
    <subcellularLocation>
        <location evidence="1">Nucleus</location>
    </subcellularLocation>
</comment>
<evidence type="ECO:0000313" key="6">
    <source>
        <dbReference type="EMBL" id="KAF6760554.1"/>
    </source>
</evidence>
<dbReference type="EMBL" id="JACGCI010000012">
    <property type="protein sequence ID" value="KAF6760554.1"/>
    <property type="molecule type" value="Genomic_DNA"/>
</dbReference>
<feature type="region of interest" description="Disordered" evidence="5">
    <location>
        <begin position="419"/>
        <end position="534"/>
    </location>
</feature>
<feature type="compositionally biased region" description="Low complexity" evidence="5">
    <location>
        <begin position="1"/>
        <end position="28"/>
    </location>
</feature>
<feature type="compositionally biased region" description="Basic and acidic residues" evidence="5">
    <location>
        <begin position="425"/>
        <end position="443"/>
    </location>
</feature>